<dbReference type="InterPro" id="IPR038081">
    <property type="entry name" value="CalX-like_sf"/>
</dbReference>
<dbReference type="SMART" id="SM00237">
    <property type="entry name" value="Calx_beta"/>
    <property type="match status" value="2"/>
</dbReference>
<dbReference type="PANTHER" id="PTHR11878">
    <property type="entry name" value="SODIUM/CALCIUM EXCHANGER"/>
    <property type="match status" value="1"/>
</dbReference>
<feature type="transmembrane region" description="Helical" evidence="10">
    <location>
        <begin position="780"/>
        <end position="806"/>
    </location>
</feature>
<keyword evidence="3 10" id="KW-0812">Transmembrane</keyword>
<feature type="transmembrane region" description="Helical" evidence="10">
    <location>
        <begin position="723"/>
        <end position="741"/>
    </location>
</feature>
<feature type="domain" description="Calx-beta" evidence="11">
    <location>
        <begin position="441"/>
        <end position="543"/>
    </location>
</feature>
<evidence type="ECO:0000313" key="12">
    <source>
        <dbReference type="EMBL" id="CAK0904532.1"/>
    </source>
</evidence>
<keyword evidence="7 10" id="KW-1133">Transmembrane helix</keyword>
<keyword evidence="5" id="KW-0677">Repeat</keyword>
<keyword evidence="4" id="KW-0732">Signal</keyword>
<dbReference type="Gene3D" id="1.20.1420.30">
    <property type="entry name" value="NCX, central ion-binding region"/>
    <property type="match status" value="2"/>
</dbReference>
<keyword evidence="6" id="KW-0106">Calcium</keyword>
<dbReference type="InterPro" id="IPR044880">
    <property type="entry name" value="NCX_ion-bd_dom_sf"/>
</dbReference>
<evidence type="ECO:0000256" key="7">
    <source>
        <dbReference type="ARBA" id="ARBA00022989"/>
    </source>
</evidence>
<evidence type="ECO:0000259" key="11">
    <source>
        <dbReference type="SMART" id="SM00237"/>
    </source>
</evidence>
<dbReference type="Proteomes" id="UP001189429">
    <property type="component" value="Unassembled WGS sequence"/>
</dbReference>
<protein>
    <recommendedName>
        <fullName evidence="11">Calx-beta domain-containing protein</fullName>
    </recommendedName>
</protein>
<proteinExistence type="predicted"/>
<feature type="transmembrane region" description="Helical" evidence="10">
    <location>
        <begin position="827"/>
        <end position="846"/>
    </location>
</feature>
<dbReference type="EMBL" id="CAUYUJ010021410">
    <property type="protein sequence ID" value="CAK0904532.1"/>
    <property type="molecule type" value="Genomic_DNA"/>
</dbReference>
<dbReference type="PANTHER" id="PTHR11878:SF65">
    <property type="entry name" value="NA_CA-EXCHANGE PROTEIN, ISOFORM G"/>
    <property type="match status" value="1"/>
</dbReference>
<evidence type="ECO:0000313" key="13">
    <source>
        <dbReference type="Proteomes" id="UP001189429"/>
    </source>
</evidence>
<evidence type="ECO:0000256" key="3">
    <source>
        <dbReference type="ARBA" id="ARBA00022692"/>
    </source>
</evidence>
<evidence type="ECO:0000256" key="1">
    <source>
        <dbReference type="ARBA" id="ARBA00004127"/>
    </source>
</evidence>
<keyword evidence="8" id="KW-0406">Ion transport</keyword>
<feature type="transmembrane region" description="Helical" evidence="10">
    <location>
        <begin position="680"/>
        <end position="702"/>
    </location>
</feature>
<reference evidence="12" key="1">
    <citation type="submission" date="2023-10" db="EMBL/GenBank/DDBJ databases">
        <authorList>
            <person name="Chen Y."/>
            <person name="Shah S."/>
            <person name="Dougan E. K."/>
            <person name="Thang M."/>
            <person name="Chan C."/>
        </authorList>
    </citation>
    <scope>NUCLEOTIDE SEQUENCE [LARGE SCALE GENOMIC DNA]</scope>
</reference>
<keyword evidence="2" id="KW-0813">Transport</keyword>
<feature type="domain" description="Calx-beta" evidence="11">
    <location>
        <begin position="319"/>
        <end position="417"/>
    </location>
</feature>
<keyword evidence="9 10" id="KW-0472">Membrane</keyword>
<name>A0ABN9XWS1_9DINO</name>
<evidence type="ECO:0000256" key="6">
    <source>
        <dbReference type="ARBA" id="ARBA00022837"/>
    </source>
</evidence>
<accession>A0ABN9XWS1</accession>
<organism evidence="12 13">
    <name type="scientific">Prorocentrum cordatum</name>
    <dbReference type="NCBI Taxonomy" id="2364126"/>
    <lineage>
        <taxon>Eukaryota</taxon>
        <taxon>Sar</taxon>
        <taxon>Alveolata</taxon>
        <taxon>Dinophyceae</taxon>
        <taxon>Prorocentrales</taxon>
        <taxon>Prorocentraceae</taxon>
        <taxon>Prorocentrum</taxon>
    </lineage>
</organism>
<feature type="transmembrane region" description="Helical" evidence="10">
    <location>
        <begin position="196"/>
        <end position="217"/>
    </location>
</feature>
<comment type="caution">
    <text evidence="12">The sequence shown here is derived from an EMBL/GenBank/DDBJ whole genome shotgun (WGS) entry which is preliminary data.</text>
</comment>
<feature type="transmembrane region" description="Helical" evidence="10">
    <location>
        <begin position="131"/>
        <end position="151"/>
    </location>
</feature>
<feature type="transmembrane region" description="Helical" evidence="10">
    <location>
        <begin position="163"/>
        <end position="184"/>
    </location>
</feature>
<feature type="transmembrane region" description="Helical" evidence="10">
    <location>
        <begin position="638"/>
        <end position="660"/>
    </location>
</feature>
<dbReference type="InterPro" id="IPR004837">
    <property type="entry name" value="NaCa_Exmemb"/>
</dbReference>
<comment type="subcellular location">
    <subcellularLocation>
        <location evidence="1">Endomembrane system</location>
        <topology evidence="1">Multi-pass membrane protein</topology>
    </subcellularLocation>
</comment>
<feature type="transmembrane region" description="Helical" evidence="10">
    <location>
        <begin position="43"/>
        <end position="68"/>
    </location>
</feature>
<evidence type="ECO:0000256" key="8">
    <source>
        <dbReference type="ARBA" id="ARBA00023065"/>
    </source>
</evidence>
<dbReference type="Gene3D" id="2.60.40.2030">
    <property type="match status" value="2"/>
</dbReference>
<dbReference type="SUPFAM" id="SSF141072">
    <property type="entry name" value="CalX-like"/>
    <property type="match status" value="2"/>
</dbReference>
<evidence type="ECO:0000256" key="2">
    <source>
        <dbReference type="ARBA" id="ARBA00022448"/>
    </source>
</evidence>
<evidence type="ECO:0000256" key="9">
    <source>
        <dbReference type="ARBA" id="ARBA00023136"/>
    </source>
</evidence>
<gene>
    <name evidence="12" type="ORF">PCOR1329_LOCUS80507</name>
</gene>
<dbReference type="InterPro" id="IPR051171">
    <property type="entry name" value="CaCA"/>
</dbReference>
<dbReference type="Pfam" id="PF03160">
    <property type="entry name" value="Calx-beta"/>
    <property type="match status" value="1"/>
</dbReference>
<sequence length="851" mass="92979">MTAELEPQICNGGVPQIAGGDSGGIFLPIGGNWERQWGQEVQAVLIFLGLMYCFAGVAFIADVFMEAIEKITSKKVRVREGDHFRTYNVWNPTVANLTLMALGSSAPEILLSVIELISNGMHSGELGPSTIVGSAAFNLHVIIAVCVVCIPAGEVRSIKELPVFMITASFSVFAYLWLVFILLVTSPHVVEWWEGLMTFLFFPALIWFAYAADAGILRRNRRRSSSKLVLTRDSTPQEKAQMVMEIRRKYGEGENVSDFIQDLIHYEFDPRPSRAQRRMQATRDMFGGKPLPFAAVKTQESVGAAVPGVKALVQIAHNQTVPWDDPVPCCVEHRCIFYMVHESDRKVDCVITRTGDLSRPCRVHVKTVDGTAKAGSDYVAIDSDITFDRHEASKTVSIVIVEDTEYEETENFQLHLSVPPDSRSAVGLARERGDAPGADVASILIFDNNHPGVFGFKDYDISVRESCDATTPLAVEVHRSSGSYGKVSCRYRTEDMTATEKIDYEPISGTLEFDHGEAVKTLKLQILPKIHRDKTEQFRLIISDATGKAKFDDSVDGSSTSCICTITIQRDQEARTWLGRLADLQPLNADHFALGKVSWREQFLELRMGDEPAGFVDHALHLALFPWKLMCACVPPPIFCGGWVCFAAALVVIGVLTAVIGDLAEMLGCALLPMLPPQSARSITAVTIVALGTSLPDTFASMKSASQDPTADASIGNVTGSNSVNVFLGLGLPWMIGAFYWRVRGVDVNDPSDPWMVRGVEAGWLNDPDMQILERYPATLVVPAGSLGTSVAVFTVTAVLTIGLLMARRLLCGGELGGQGRTKWASAGAMLALWLLYVAFCIVQVVSEGAE</sequence>
<evidence type="ECO:0000256" key="4">
    <source>
        <dbReference type="ARBA" id="ARBA00022729"/>
    </source>
</evidence>
<evidence type="ECO:0000256" key="10">
    <source>
        <dbReference type="SAM" id="Phobius"/>
    </source>
</evidence>
<evidence type="ECO:0000256" key="5">
    <source>
        <dbReference type="ARBA" id="ARBA00022737"/>
    </source>
</evidence>
<dbReference type="Pfam" id="PF01699">
    <property type="entry name" value="Na_Ca_ex"/>
    <property type="match status" value="2"/>
</dbReference>
<keyword evidence="13" id="KW-1185">Reference proteome</keyword>
<dbReference type="InterPro" id="IPR003644">
    <property type="entry name" value="Calx_beta"/>
</dbReference>